<dbReference type="OrthoDB" id="981917at2"/>
<evidence type="ECO:0000256" key="2">
    <source>
        <dbReference type="ARBA" id="ARBA00022475"/>
    </source>
</evidence>
<dbReference type="STRING" id="692418.SAMN04488029_1504"/>
<reference evidence="7 8" key="1">
    <citation type="submission" date="2017-04" db="EMBL/GenBank/DDBJ databases">
        <authorList>
            <person name="Afonso C.L."/>
            <person name="Miller P.J."/>
            <person name="Scott M.A."/>
            <person name="Spackman E."/>
            <person name="Goraichik I."/>
            <person name="Dimitrov K.M."/>
            <person name="Suarez D.L."/>
            <person name="Swayne D.E."/>
        </authorList>
    </citation>
    <scope>NUCLEOTIDE SEQUENCE [LARGE SCALE GENOMIC DNA]</scope>
    <source>
        <strain evidence="7 8">DSM 26133</strain>
    </source>
</reference>
<evidence type="ECO:0000256" key="4">
    <source>
        <dbReference type="ARBA" id="ARBA00022989"/>
    </source>
</evidence>
<evidence type="ECO:0000256" key="6">
    <source>
        <dbReference type="SAM" id="Phobius"/>
    </source>
</evidence>
<comment type="subcellular location">
    <subcellularLocation>
        <location evidence="1">Cell membrane</location>
        <topology evidence="1">Multi-pass membrane protein</topology>
    </subcellularLocation>
</comment>
<dbReference type="InterPro" id="IPR005171">
    <property type="entry name" value="Cyt_c_oxidase_su4_prok"/>
</dbReference>
<evidence type="ECO:0000256" key="1">
    <source>
        <dbReference type="ARBA" id="ARBA00004651"/>
    </source>
</evidence>
<dbReference type="RefSeq" id="WP_084371814.1">
    <property type="nucleotide sequence ID" value="NZ_FWYF01000001.1"/>
</dbReference>
<dbReference type="AlphaFoldDB" id="A0A1W2G8Y5"/>
<evidence type="ECO:0000256" key="3">
    <source>
        <dbReference type="ARBA" id="ARBA00022692"/>
    </source>
</evidence>
<keyword evidence="4 6" id="KW-1133">Transmembrane helix</keyword>
<keyword evidence="5 6" id="KW-0472">Membrane</keyword>
<sequence length="109" mass="12216">MEIENKEQVVIPVDKAKIKHIWMVTLYLFLITAGEFAIAFTLDASPIKTIIFIVMTIVKAYFIMSEFMHLGHETKGLKWSIVGPLAFVLWLIGALLIQGDAIFTAIYGG</sequence>
<accession>A0A1W2G8Y5</accession>
<feature type="transmembrane region" description="Helical" evidence="6">
    <location>
        <begin position="46"/>
        <end position="64"/>
    </location>
</feature>
<dbReference type="Proteomes" id="UP000192472">
    <property type="component" value="Unassembled WGS sequence"/>
</dbReference>
<keyword evidence="2" id="KW-1003">Cell membrane</keyword>
<proteinExistence type="predicted"/>
<evidence type="ECO:0000313" key="8">
    <source>
        <dbReference type="Proteomes" id="UP000192472"/>
    </source>
</evidence>
<keyword evidence="3 6" id="KW-0812">Transmembrane</keyword>
<feature type="transmembrane region" description="Helical" evidence="6">
    <location>
        <begin position="21"/>
        <end position="40"/>
    </location>
</feature>
<evidence type="ECO:0000313" key="7">
    <source>
        <dbReference type="EMBL" id="SMD33139.1"/>
    </source>
</evidence>
<gene>
    <name evidence="7" type="ORF">SAMN04488029_1504</name>
</gene>
<protein>
    <submittedName>
        <fullName evidence="7">Cytochrome C oxidase subunit IV</fullName>
    </submittedName>
</protein>
<dbReference type="GO" id="GO:0005886">
    <property type="term" value="C:plasma membrane"/>
    <property type="evidence" value="ECO:0007669"/>
    <property type="project" value="UniProtKB-SubCell"/>
</dbReference>
<name>A0A1W2G8Y5_REIFA</name>
<feature type="transmembrane region" description="Helical" evidence="6">
    <location>
        <begin position="85"/>
        <end position="107"/>
    </location>
</feature>
<dbReference type="EMBL" id="FWYF01000001">
    <property type="protein sequence ID" value="SMD33139.1"/>
    <property type="molecule type" value="Genomic_DNA"/>
</dbReference>
<organism evidence="7 8">
    <name type="scientific">Reichenbachiella faecimaris</name>
    <dbReference type="NCBI Taxonomy" id="692418"/>
    <lineage>
        <taxon>Bacteria</taxon>
        <taxon>Pseudomonadati</taxon>
        <taxon>Bacteroidota</taxon>
        <taxon>Cytophagia</taxon>
        <taxon>Cytophagales</taxon>
        <taxon>Reichenbachiellaceae</taxon>
        <taxon>Reichenbachiella</taxon>
    </lineage>
</organism>
<keyword evidence="8" id="KW-1185">Reference proteome</keyword>
<dbReference type="Pfam" id="PF03626">
    <property type="entry name" value="COX4_pro"/>
    <property type="match status" value="1"/>
</dbReference>
<evidence type="ECO:0000256" key="5">
    <source>
        <dbReference type="ARBA" id="ARBA00023136"/>
    </source>
</evidence>